<dbReference type="InterPro" id="IPR036322">
    <property type="entry name" value="WD40_repeat_dom_sf"/>
</dbReference>
<keyword evidence="4 6" id="KW-0853">WD repeat</keyword>
<feature type="non-terminal residue" evidence="8">
    <location>
        <position position="456"/>
    </location>
</feature>
<evidence type="ECO:0000256" key="7">
    <source>
        <dbReference type="SAM" id="MobiDB-lite"/>
    </source>
</evidence>
<gene>
    <name evidence="8" type="primary">Wdr76</name>
    <name evidence="8" type="ORF">UPUEPO_R08999</name>
</gene>
<dbReference type="AlphaFoldDB" id="A0A7K6B165"/>
<dbReference type="GO" id="GO:0003677">
    <property type="term" value="F:DNA binding"/>
    <property type="evidence" value="ECO:0007669"/>
    <property type="project" value="TreeGrafter"/>
</dbReference>
<dbReference type="Proteomes" id="UP000544127">
    <property type="component" value="Unassembled WGS sequence"/>
</dbReference>
<organism evidence="8 9">
    <name type="scientific">Upupa epops</name>
    <name type="common">Eurasian hoopoe</name>
    <dbReference type="NCBI Taxonomy" id="57439"/>
    <lineage>
        <taxon>Eukaryota</taxon>
        <taxon>Metazoa</taxon>
        <taxon>Chordata</taxon>
        <taxon>Craniata</taxon>
        <taxon>Vertebrata</taxon>
        <taxon>Euteleostomi</taxon>
        <taxon>Archelosauria</taxon>
        <taxon>Archosauria</taxon>
        <taxon>Dinosauria</taxon>
        <taxon>Saurischia</taxon>
        <taxon>Theropoda</taxon>
        <taxon>Coelurosauria</taxon>
        <taxon>Aves</taxon>
        <taxon>Neognathae</taxon>
        <taxon>Neoaves</taxon>
        <taxon>Telluraves</taxon>
        <taxon>Coraciimorphae</taxon>
        <taxon>Bucerotiformes</taxon>
        <taxon>Upupidae</taxon>
        <taxon>Upupa</taxon>
    </lineage>
</organism>
<evidence type="ECO:0000256" key="2">
    <source>
        <dbReference type="ARBA" id="ARBA00005434"/>
    </source>
</evidence>
<name>A0A7K6B165_UPUEP</name>
<comment type="similarity">
    <text evidence="2 6">Belongs to the WD repeat DDB2/WDR76 family.</text>
</comment>
<dbReference type="OrthoDB" id="9890280at2759"/>
<proteinExistence type="inferred from homology"/>
<evidence type="ECO:0000256" key="6">
    <source>
        <dbReference type="RuleBase" id="RU365004"/>
    </source>
</evidence>
<dbReference type="GO" id="GO:2000001">
    <property type="term" value="P:regulation of DNA damage checkpoint"/>
    <property type="evidence" value="ECO:0007669"/>
    <property type="project" value="TreeGrafter"/>
</dbReference>
<dbReference type="PANTHER" id="PTHR14773:SF0">
    <property type="entry name" value="WD REPEAT-CONTAINING PROTEIN 76"/>
    <property type="match status" value="1"/>
</dbReference>
<sequence length="456" mass="49455">DQHSQLSAYEQKRLKNIMENARFFAALNLHKVAARLEEVANKREIQAAKRVKPKRTEDELVLRRSVRLQRGSPAVVTPEPETFTQPKESYPVVPAGPLPMATEGPEGSEALAEELLATWRRLSEVLLVVLVAHASPGRRYQESLRGMLLREGNVRKVVKTRVCSMAIHPATGSILVAAGDSTGLVGLWNADGGSADGAQTYLVHNHSVSCMHFSPCNPAHLLTLSSDGLRCGDVTRAVFDQVFQGEESSSFDFLEASASTAIVGHWGGRVSVVDRRTPGSASELSADIGFSRTRTVHVHPLRPHYFVAAGSVDVCVFDLRTLSALGNSPVSCLPGHTKSVASAYFSPVTGNRVVTVSADNQLRLRASELPPLVNVLPLERGSQGVSGAIWEPKRDDCFVVGSMAQPRQIQVFQDSGKLLHRFSDPDYLGSVCCINAIHPQRNILVGGNSSGRLFIF</sequence>
<evidence type="ECO:0000256" key="1">
    <source>
        <dbReference type="ARBA" id="ARBA00002530"/>
    </source>
</evidence>
<dbReference type="GO" id="GO:0005634">
    <property type="term" value="C:nucleus"/>
    <property type="evidence" value="ECO:0007669"/>
    <property type="project" value="TreeGrafter"/>
</dbReference>
<dbReference type="EMBL" id="VZRI01007998">
    <property type="protein sequence ID" value="NWU96035.1"/>
    <property type="molecule type" value="Genomic_DNA"/>
</dbReference>
<evidence type="ECO:0000313" key="8">
    <source>
        <dbReference type="EMBL" id="NWU96035.1"/>
    </source>
</evidence>
<evidence type="ECO:0000313" key="9">
    <source>
        <dbReference type="Proteomes" id="UP000544127"/>
    </source>
</evidence>
<dbReference type="InterPro" id="IPR050853">
    <property type="entry name" value="WD_repeat_DNA-damage-binding"/>
</dbReference>
<comment type="subunit">
    <text evidence="6">Interacts with CUL4A and/or CUL4B.</text>
</comment>
<comment type="caution">
    <text evidence="8">The sequence shown here is derived from an EMBL/GenBank/DDBJ whole genome shotgun (WGS) entry which is preliminary data.</text>
</comment>
<reference evidence="8 9" key="1">
    <citation type="submission" date="2019-09" db="EMBL/GenBank/DDBJ databases">
        <title>Bird 10,000 Genomes (B10K) Project - Family phase.</title>
        <authorList>
            <person name="Zhang G."/>
        </authorList>
    </citation>
    <scope>NUCLEOTIDE SEQUENCE [LARGE SCALE GENOMIC DNA]</scope>
    <source>
        <strain evidence="8">B10K-DU-012-37</strain>
    </source>
</reference>
<dbReference type="FunFam" id="2.130.10.10:FF:000180">
    <property type="entry name" value="WD repeat-containing protein 76"/>
    <property type="match status" value="1"/>
</dbReference>
<accession>A0A7K6B165</accession>
<feature type="non-terminal residue" evidence="8">
    <location>
        <position position="1"/>
    </location>
</feature>
<keyword evidence="9" id="KW-1185">Reference proteome</keyword>
<dbReference type="InterPro" id="IPR015943">
    <property type="entry name" value="WD40/YVTN_repeat-like_dom_sf"/>
</dbReference>
<dbReference type="SMART" id="SM00320">
    <property type="entry name" value="WD40"/>
    <property type="match status" value="3"/>
</dbReference>
<keyword evidence="5" id="KW-0677">Repeat</keyword>
<comment type="function">
    <text evidence="1 6">Specifically binds 5-hydroxymethylcytosine (5hmC), suggesting that it acts as a specific reader of 5hmC.</text>
</comment>
<dbReference type="SUPFAM" id="SSF50978">
    <property type="entry name" value="WD40 repeat-like"/>
    <property type="match status" value="1"/>
</dbReference>
<feature type="region of interest" description="Disordered" evidence="7">
    <location>
        <begin position="71"/>
        <end position="92"/>
    </location>
</feature>
<dbReference type="InterPro" id="IPR001680">
    <property type="entry name" value="WD40_rpt"/>
</dbReference>
<evidence type="ECO:0000256" key="4">
    <source>
        <dbReference type="ARBA" id="ARBA00022574"/>
    </source>
</evidence>
<protein>
    <recommendedName>
        <fullName evidence="3 6">WD repeat-containing protein 76</fullName>
    </recommendedName>
</protein>
<dbReference type="Pfam" id="PF00400">
    <property type="entry name" value="WD40"/>
    <property type="match status" value="1"/>
</dbReference>
<dbReference type="Gene3D" id="2.130.10.10">
    <property type="entry name" value="YVTN repeat-like/Quinoprotein amine dehydrogenase"/>
    <property type="match status" value="1"/>
</dbReference>
<dbReference type="PANTHER" id="PTHR14773">
    <property type="entry name" value="WD REPEAT-CONTAINING PROTEIN 76"/>
    <property type="match status" value="1"/>
</dbReference>
<evidence type="ECO:0000256" key="5">
    <source>
        <dbReference type="ARBA" id="ARBA00022737"/>
    </source>
</evidence>
<evidence type="ECO:0000256" key="3">
    <source>
        <dbReference type="ARBA" id="ARBA00021234"/>
    </source>
</evidence>